<name>B9YBG8_9FIRM</name>
<protein>
    <submittedName>
        <fullName evidence="2">Uncharacterized protein</fullName>
    </submittedName>
</protein>
<proteinExistence type="predicted"/>
<dbReference type="AlphaFoldDB" id="B9YBG8"/>
<reference evidence="2 3" key="1">
    <citation type="submission" date="2008-12" db="EMBL/GenBank/DDBJ databases">
        <authorList>
            <person name="Fulton L."/>
            <person name="Clifton S."/>
            <person name="Fulton B."/>
            <person name="Xu J."/>
            <person name="Minx P."/>
            <person name="Pepin K.H."/>
            <person name="Johnson M."/>
            <person name="Bhonagiri V."/>
            <person name="Nash W.E."/>
            <person name="Mardis E.R."/>
            <person name="Wilson R.K."/>
        </authorList>
    </citation>
    <scope>NUCLEOTIDE SEQUENCE [LARGE SCALE GENOMIC DNA]</scope>
    <source>
        <strain evidence="2 3">DSM 12042</strain>
    </source>
</reference>
<evidence type="ECO:0000256" key="1">
    <source>
        <dbReference type="SAM" id="MobiDB-lite"/>
    </source>
</evidence>
<organism evidence="2 3">
    <name type="scientific">Holdemania filiformis DSM 12042</name>
    <dbReference type="NCBI Taxonomy" id="545696"/>
    <lineage>
        <taxon>Bacteria</taxon>
        <taxon>Bacillati</taxon>
        <taxon>Bacillota</taxon>
        <taxon>Erysipelotrichia</taxon>
        <taxon>Erysipelotrichales</taxon>
        <taxon>Erysipelotrichaceae</taxon>
        <taxon>Holdemania</taxon>
    </lineage>
</organism>
<dbReference type="STRING" id="545696.HOLDEFILI_03175"/>
<sequence length="44" mass="4949">MNLTGALCQRNVKNKWKSAGRKGSGGNRVRNRGGYAWETGKRRQ</sequence>
<dbReference type="EMBL" id="ACCF01000199">
    <property type="protein sequence ID" value="EEF66689.1"/>
    <property type="molecule type" value="Genomic_DNA"/>
</dbReference>
<evidence type="ECO:0000313" key="2">
    <source>
        <dbReference type="EMBL" id="EEF66689.1"/>
    </source>
</evidence>
<evidence type="ECO:0000313" key="3">
    <source>
        <dbReference type="Proteomes" id="UP000005950"/>
    </source>
</evidence>
<gene>
    <name evidence="2" type="ORF">HOLDEFILI_03175</name>
</gene>
<feature type="region of interest" description="Disordered" evidence="1">
    <location>
        <begin position="1"/>
        <end position="44"/>
    </location>
</feature>
<dbReference type="Proteomes" id="UP000005950">
    <property type="component" value="Unassembled WGS sequence"/>
</dbReference>
<comment type="caution">
    <text evidence="2">The sequence shown here is derived from an EMBL/GenBank/DDBJ whole genome shotgun (WGS) entry which is preliminary data.</text>
</comment>
<reference evidence="2 3" key="2">
    <citation type="submission" date="2009-02" db="EMBL/GenBank/DDBJ databases">
        <title>Draft genome sequence of Holdemania filiformis DSM 12042.</title>
        <authorList>
            <person name="Sudarsanam P."/>
            <person name="Ley R."/>
            <person name="Guruge J."/>
            <person name="Turnbaugh P.J."/>
            <person name="Mahowald M."/>
            <person name="Liep D."/>
            <person name="Gordon J."/>
        </authorList>
    </citation>
    <scope>NUCLEOTIDE SEQUENCE [LARGE SCALE GENOMIC DNA]</scope>
    <source>
        <strain evidence="2 3">DSM 12042</strain>
    </source>
</reference>
<dbReference type="HOGENOM" id="CLU_3217189_0_0_9"/>
<accession>B9YBG8</accession>